<name>A0ACA9Y2E2_9ASCO</name>
<dbReference type="EMBL" id="CALSDN010000001">
    <property type="protein sequence ID" value="CAH6718511.1"/>
    <property type="molecule type" value="Genomic_DNA"/>
</dbReference>
<keyword evidence="2" id="KW-1185">Reference proteome</keyword>
<gene>
    <name evidence="1" type="ORF">CLIB1444_01S08372</name>
</gene>
<evidence type="ECO:0000313" key="1">
    <source>
        <dbReference type="EMBL" id="CAH6718511.1"/>
    </source>
</evidence>
<protein>
    <submittedName>
        <fullName evidence="1">Sorbose reductase Sou1p</fullName>
    </submittedName>
</protein>
<accession>A0ACA9Y2E2</accession>
<proteinExistence type="predicted"/>
<sequence>MTVDGAQSLINTAVGTVPVPFPSLPTNIMDLFMLTGKAAIVTGGARGIGFTICESYLQAGLSKLAIMDYAPHDENLKKLQVNFPNSEIIFQQCDVRKAQQVKEVIESIEQQFQVIDIFVANAGIPWTSGPIVDADNDAEWHNVFDVDVNGVYYCSKNIGKIFKKQGKGSLIFTASMSAHIVNVPNYQAPYNAAKAAILHLARSLSVEWIDFARVNTVSPGYTGLTEISDFVPADIRTHWCQLIPKGREAVPRELAGAYLYLASDAANYTTGADIKCDGAYTAV</sequence>
<reference evidence="1" key="1">
    <citation type="submission" date="2022-06" db="EMBL/GenBank/DDBJ databases">
        <authorList>
            <person name="Legras J.-L."/>
            <person name="Devillers H."/>
            <person name="Grondin C."/>
        </authorList>
    </citation>
    <scope>NUCLEOTIDE SEQUENCE</scope>
    <source>
        <strain evidence="1">CLIB 1444</strain>
    </source>
</reference>
<comment type="caution">
    <text evidence="1">The sequence shown here is derived from an EMBL/GenBank/DDBJ whole genome shotgun (WGS) entry which is preliminary data.</text>
</comment>
<dbReference type="Proteomes" id="UP001152531">
    <property type="component" value="Unassembled WGS sequence"/>
</dbReference>
<evidence type="ECO:0000313" key="2">
    <source>
        <dbReference type="Proteomes" id="UP001152531"/>
    </source>
</evidence>
<organism evidence="1 2">
    <name type="scientific">[Candida] jaroonii</name>
    <dbReference type="NCBI Taxonomy" id="467808"/>
    <lineage>
        <taxon>Eukaryota</taxon>
        <taxon>Fungi</taxon>
        <taxon>Dikarya</taxon>
        <taxon>Ascomycota</taxon>
        <taxon>Saccharomycotina</taxon>
        <taxon>Pichiomycetes</taxon>
        <taxon>Debaryomycetaceae</taxon>
        <taxon>Yamadazyma</taxon>
    </lineage>
</organism>